<dbReference type="EMBL" id="BGZK01000979">
    <property type="protein sequence ID" value="GBP67272.1"/>
    <property type="molecule type" value="Genomic_DNA"/>
</dbReference>
<sequence>MSNFRDTGRRTWERRLCFIGLIYSPKRPVTTPDPSPRRRRTSPLGGTRPVDTLRYYTPGVCPAALQHFGGLLSFIKLTSRRRRARCTRCTKPRGRPARLSG</sequence>
<proteinExistence type="predicted"/>
<keyword evidence="3" id="KW-1185">Reference proteome</keyword>
<dbReference type="AlphaFoldDB" id="A0A4C1XW40"/>
<reference evidence="2 3" key="1">
    <citation type="journal article" date="2019" name="Commun. Biol.">
        <title>The bagworm genome reveals a unique fibroin gene that provides high tensile strength.</title>
        <authorList>
            <person name="Kono N."/>
            <person name="Nakamura H."/>
            <person name="Ohtoshi R."/>
            <person name="Tomita M."/>
            <person name="Numata K."/>
            <person name="Arakawa K."/>
        </authorList>
    </citation>
    <scope>NUCLEOTIDE SEQUENCE [LARGE SCALE GENOMIC DNA]</scope>
</reference>
<protein>
    <submittedName>
        <fullName evidence="2">Uncharacterized protein</fullName>
    </submittedName>
</protein>
<comment type="caution">
    <text evidence="2">The sequence shown here is derived from an EMBL/GenBank/DDBJ whole genome shotgun (WGS) entry which is preliminary data.</text>
</comment>
<name>A0A4C1XW40_EUMVA</name>
<accession>A0A4C1XW40</accession>
<evidence type="ECO:0000256" key="1">
    <source>
        <dbReference type="SAM" id="MobiDB-lite"/>
    </source>
</evidence>
<dbReference type="Proteomes" id="UP000299102">
    <property type="component" value="Unassembled WGS sequence"/>
</dbReference>
<evidence type="ECO:0000313" key="3">
    <source>
        <dbReference type="Proteomes" id="UP000299102"/>
    </source>
</evidence>
<evidence type="ECO:0000313" key="2">
    <source>
        <dbReference type="EMBL" id="GBP67272.1"/>
    </source>
</evidence>
<organism evidence="2 3">
    <name type="scientific">Eumeta variegata</name>
    <name type="common">Bagworm moth</name>
    <name type="synonym">Eumeta japonica</name>
    <dbReference type="NCBI Taxonomy" id="151549"/>
    <lineage>
        <taxon>Eukaryota</taxon>
        <taxon>Metazoa</taxon>
        <taxon>Ecdysozoa</taxon>
        <taxon>Arthropoda</taxon>
        <taxon>Hexapoda</taxon>
        <taxon>Insecta</taxon>
        <taxon>Pterygota</taxon>
        <taxon>Neoptera</taxon>
        <taxon>Endopterygota</taxon>
        <taxon>Lepidoptera</taxon>
        <taxon>Glossata</taxon>
        <taxon>Ditrysia</taxon>
        <taxon>Tineoidea</taxon>
        <taxon>Psychidae</taxon>
        <taxon>Oiketicinae</taxon>
        <taxon>Eumeta</taxon>
    </lineage>
</organism>
<gene>
    <name evidence="2" type="ORF">EVAR_43783_1</name>
</gene>
<feature type="region of interest" description="Disordered" evidence="1">
    <location>
        <begin position="25"/>
        <end position="49"/>
    </location>
</feature>